<dbReference type="OrthoDB" id="4147798at2759"/>
<gene>
    <name evidence="2" type="ORF">BDY21DRAFT_4784</name>
</gene>
<dbReference type="AlphaFoldDB" id="A0A6A6PDB8"/>
<organism evidence="2 3">
    <name type="scientific">Lineolata rhizophorae</name>
    <dbReference type="NCBI Taxonomy" id="578093"/>
    <lineage>
        <taxon>Eukaryota</taxon>
        <taxon>Fungi</taxon>
        <taxon>Dikarya</taxon>
        <taxon>Ascomycota</taxon>
        <taxon>Pezizomycotina</taxon>
        <taxon>Dothideomycetes</taxon>
        <taxon>Dothideomycetes incertae sedis</taxon>
        <taxon>Lineolatales</taxon>
        <taxon>Lineolataceae</taxon>
        <taxon>Lineolata</taxon>
    </lineage>
</organism>
<sequence>MGNRHNRRRTRSRPRNRNRPQSNHARGYQHGCTAPLPAVTAGLPFSHAVGSSVAAGGGGGNIATAFAPAPPPGLCSARFSPTPSLSSQSSFASASSSLNQFPAHRSPVNHWHHQYAAWQERAALQRREQADCDERRRKENLVRVFGGEADDEVSLCEPMLKVVMALFDDIDYVDP</sequence>
<evidence type="ECO:0000313" key="2">
    <source>
        <dbReference type="EMBL" id="KAF2461974.1"/>
    </source>
</evidence>
<feature type="compositionally biased region" description="Basic residues" evidence="1">
    <location>
        <begin position="1"/>
        <end position="18"/>
    </location>
</feature>
<dbReference type="Proteomes" id="UP000799766">
    <property type="component" value="Unassembled WGS sequence"/>
</dbReference>
<feature type="region of interest" description="Disordered" evidence="1">
    <location>
        <begin position="1"/>
        <end position="33"/>
    </location>
</feature>
<protein>
    <submittedName>
        <fullName evidence="2">Uncharacterized protein</fullName>
    </submittedName>
</protein>
<evidence type="ECO:0000313" key="3">
    <source>
        <dbReference type="Proteomes" id="UP000799766"/>
    </source>
</evidence>
<keyword evidence="3" id="KW-1185">Reference proteome</keyword>
<evidence type="ECO:0000256" key="1">
    <source>
        <dbReference type="SAM" id="MobiDB-lite"/>
    </source>
</evidence>
<dbReference type="EMBL" id="MU001670">
    <property type="protein sequence ID" value="KAF2461974.1"/>
    <property type="molecule type" value="Genomic_DNA"/>
</dbReference>
<name>A0A6A6PDB8_9PEZI</name>
<reference evidence="2" key="1">
    <citation type="journal article" date="2020" name="Stud. Mycol.">
        <title>101 Dothideomycetes genomes: a test case for predicting lifestyles and emergence of pathogens.</title>
        <authorList>
            <person name="Haridas S."/>
            <person name="Albert R."/>
            <person name="Binder M."/>
            <person name="Bloem J."/>
            <person name="Labutti K."/>
            <person name="Salamov A."/>
            <person name="Andreopoulos B."/>
            <person name="Baker S."/>
            <person name="Barry K."/>
            <person name="Bills G."/>
            <person name="Bluhm B."/>
            <person name="Cannon C."/>
            <person name="Castanera R."/>
            <person name="Culley D."/>
            <person name="Daum C."/>
            <person name="Ezra D."/>
            <person name="Gonzalez J."/>
            <person name="Henrissat B."/>
            <person name="Kuo A."/>
            <person name="Liang C."/>
            <person name="Lipzen A."/>
            <person name="Lutzoni F."/>
            <person name="Magnuson J."/>
            <person name="Mondo S."/>
            <person name="Nolan M."/>
            <person name="Ohm R."/>
            <person name="Pangilinan J."/>
            <person name="Park H.-J."/>
            <person name="Ramirez L."/>
            <person name="Alfaro M."/>
            <person name="Sun H."/>
            <person name="Tritt A."/>
            <person name="Yoshinaga Y."/>
            <person name="Zwiers L.-H."/>
            <person name="Turgeon B."/>
            <person name="Goodwin S."/>
            <person name="Spatafora J."/>
            <person name="Crous P."/>
            <person name="Grigoriev I."/>
        </authorList>
    </citation>
    <scope>NUCLEOTIDE SEQUENCE</scope>
    <source>
        <strain evidence="2">ATCC 16933</strain>
    </source>
</reference>
<proteinExistence type="predicted"/>
<accession>A0A6A6PDB8</accession>